<name>A0A9W8DLH3_9FUNG</name>
<dbReference type="Proteomes" id="UP001150569">
    <property type="component" value="Unassembled WGS sequence"/>
</dbReference>
<dbReference type="PANTHER" id="PTHR11700">
    <property type="entry name" value="30S RIBOSOMAL PROTEIN S10 FAMILY MEMBER"/>
    <property type="match status" value="1"/>
</dbReference>
<dbReference type="InterPro" id="IPR027486">
    <property type="entry name" value="Ribosomal_uS10_dom"/>
</dbReference>
<evidence type="ECO:0000256" key="2">
    <source>
        <dbReference type="ARBA" id="ARBA00022980"/>
    </source>
</evidence>
<dbReference type="InterPro" id="IPR001848">
    <property type="entry name" value="Ribosomal_uS10"/>
</dbReference>
<evidence type="ECO:0000313" key="5">
    <source>
        <dbReference type="EMBL" id="KAJ1908643.1"/>
    </source>
</evidence>
<dbReference type="FunFam" id="3.30.70.600:FF:000002">
    <property type="entry name" value="40S ribosomal protein S20"/>
    <property type="match status" value="1"/>
</dbReference>
<comment type="caution">
    <text evidence="5">The sequence shown here is derived from an EMBL/GenBank/DDBJ whole genome shotgun (WGS) entry which is preliminary data.</text>
</comment>
<evidence type="ECO:0000313" key="6">
    <source>
        <dbReference type="EMBL" id="KAJ1928590.1"/>
    </source>
</evidence>
<keyword evidence="3" id="KW-0687">Ribonucleoprotein</keyword>
<keyword evidence="7" id="KW-1185">Reference proteome</keyword>
<dbReference type="Gene3D" id="3.30.70.600">
    <property type="entry name" value="Ribosomal protein S10 domain"/>
    <property type="match status" value="1"/>
</dbReference>
<evidence type="ECO:0000259" key="4">
    <source>
        <dbReference type="SMART" id="SM01403"/>
    </source>
</evidence>
<feature type="domain" description="Small ribosomal subunit protein uS10" evidence="4">
    <location>
        <begin position="23"/>
        <end position="117"/>
    </location>
</feature>
<sequence length="121" mass="13551">MAYVAKGKPGVEQSLPAKIHRIRITLTSRDVKSLEKVCADLVGRAKEKQLKISGPVRLPTKVLRITTRKTPNGEGSKTWDRYQMRVHKRLIDLHSPSEIVKQITSISIEPGVEVEVTIAEN</sequence>
<dbReference type="OrthoDB" id="10248551at2759"/>
<accession>A0A9W8DLH3</accession>
<dbReference type="InterPro" id="IPR036838">
    <property type="entry name" value="Ribosomal_uS10_dom_sf"/>
</dbReference>
<dbReference type="GO" id="GO:0003735">
    <property type="term" value="F:structural constituent of ribosome"/>
    <property type="evidence" value="ECO:0007669"/>
    <property type="project" value="InterPro"/>
</dbReference>
<dbReference type="EMBL" id="JANBPT010001354">
    <property type="protein sequence ID" value="KAJ1908643.1"/>
    <property type="molecule type" value="Genomic_DNA"/>
</dbReference>
<proteinExistence type="inferred from homology"/>
<reference evidence="5" key="1">
    <citation type="submission" date="2022-07" db="EMBL/GenBank/DDBJ databases">
        <title>Phylogenomic reconstructions and comparative analyses of Kickxellomycotina fungi.</title>
        <authorList>
            <person name="Reynolds N.K."/>
            <person name="Stajich J.E."/>
            <person name="Barry K."/>
            <person name="Grigoriev I.V."/>
            <person name="Crous P."/>
            <person name="Smith M.E."/>
        </authorList>
    </citation>
    <scope>NUCLEOTIDE SEQUENCE</scope>
    <source>
        <strain evidence="5">RSA 861</strain>
    </source>
</reference>
<dbReference type="InterPro" id="IPR005729">
    <property type="entry name" value="Ribosomal_uS10_euk/arc"/>
</dbReference>
<evidence type="ECO:0000313" key="7">
    <source>
        <dbReference type="Proteomes" id="UP001150569"/>
    </source>
</evidence>
<dbReference type="SMART" id="SM01403">
    <property type="entry name" value="Ribosomal_S10"/>
    <property type="match status" value="1"/>
</dbReference>
<gene>
    <name evidence="5" type="primary">RPS20_2</name>
    <name evidence="6" type="synonym">RPS20_1</name>
    <name evidence="6" type="ORF">IWQ60_001923</name>
    <name evidence="5" type="ORF">IWQ60_011602</name>
</gene>
<comment type="similarity">
    <text evidence="1">Belongs to the universal ribosomal protein uS10 family.</text>
</comment>
<dbReference type="GO" id="GO:0015935">
    <property type="term" value="C:small ribosomal subunit"/>
    <property type="evidence" value="ECO:0007669"/>
    <property type="project" value="InterPro"/>
</dbReference>
<keyword evidence="2 5" id="KW-0689">Ribosomal protein</keyword>
<protein>
    <submittedName>
        <fullName evidence="5">40S ribosomal protein S20</fullName>
    </submittedName>
</protein>
<dbReference type="NCBIfam" id="TIGR01046">
    <property type="entry name" value="uS10_euk_arch"/>
    <property type="match status" value="1"/>
</dbReference>
<organism evidence="5 7">
    <name type="scientific">Tieghemiomyces parasiticus</name>
    <dbReference type="NCBI Taxonomy" id="78921"/>
    <lineage>
        <taxon>Eukaryota</taxon>
        <taxon>Fungi</taxon>
        <taxon>Fungi incertae sedis</taxon>
        <taxon>Zoopagomycota</taxon>
        <taxon>Kickxellomycotina</taxon>
        <taxon>Dimargaritomycetes</taxon>
        <taxon>Dimargaritales</taxon>
        <taxon>Dimargaritaceae</taxon>
        <taxon>Tieghemiomyces</taxon>
    </lineage>
</organism>
<dbReference type="SUPFAM" id="SSF54999">
    <property type="entry name" value="Ribosomal protein S10"/>
    <property type="match status" value="1"/>
</dbReference>
<dbReference type="Pfam" id="PF00338">
    <property type="entry name" value="Ribosomal_S10"/>
    <property type="match status" value="1"/>
</dbReference>
<dbReference type="PRINTS" id="PR00971">
    <property type="entry name" value="RIBOSOMALS10"/>
</dbReference>
<dbReference type="HAMAP" id="MF_00508">
    <property type="entry name" value="Ribosomal_uS10"/>
    <property type="match status" value="1"/>
</dbReference>
<dbReference type="AlphaFoldDB" id="A0A9W8DLH3"/>
<evidence type="ECO:0000256" key="1">
    <source>
        <dbReference type="ARBA" id="ARBA00007102"/>
    </source>
</evidence>
<evidence type="ECO:0000256" key="3">
    <source>
        <dbReference type="ARBA" id="ARBA00023274"/>
    </source>
</evidence>
<dbReference type="EMBL" id="JANBPT010000067">
    <property type="protein sequence ID" value="KAJ1928590.1"/>
    <property type="molecule type" value="Genomic_DNA"/>
</dbReference>
<dbReference type="GO" id="GO:0006412">
    <property type="term" value="P:translation"/>
    <property type="evidence" value="ECO:0007669"/>
    <property type="project" value="InterPro"/>
</dbReference>